<protein>
    <recommendedName>
        <fullName evidence="1">DUF6817 domain-containing protein</fullName>
    </recommendedName>
</protein>
<evidence type="ECO:0000313" key="2">
    <source>
        <dbReference type="EMBL" id="MDU0355477.1"/>
    </source>
</evidence>
<sequence length="172" mass="19902">MDVKFRKLIELGAGEFEHVQPAMIEHLERTRCILKSWSAPEFLQDAGLYYLAYDPKQALITSTERTDIAAIIGEDVEQLIYQYFCCDKDQFYSVLDKGESSVYCHKFTQQNTFVGTQRVKDICELDVAIMVDKATSSPAYLRHNTQVWSNRLNTIESFLSRAANRKIRQLFN</sequence>
<reference evidence="2 3" key="1">
    <citation type="submission" date="2023-10" db="EMBL/GenBank/DDBJ databases">
        <title>Glaciecola aquimarina strain GGW-M5 nov., isolated from a coastal seawater.</title>
        <authorList>
            <person name="Bayburt H."/>
            <person name="Kim J.M."/>
            <person name="Choi B.J."/>
            <person name="Jeon C.O."/>
        </authorList>
    </citation>
    <scope>NUCLEOTIDE SEQUENCE [LARGE SCALE GENOMIC DNA]</scope>
    <source>
        <strain evidence="2 3">KCTC 32108</strain>
    </source>
</reference>
<comment type="caution">
    <text evidence="2">The sequence shown here is derived from an EMBL/GenBank/DDBJ whole genome shotgun (WGS) entry which is preliminary data.</text>
</comment>
<keyword evidence="3" id="KW-1185">Reference proteome</keyword>
<name>A0ABU3SZN4_9ALTE</name>
<dbReference type="InterPro" id="IPR049202">
    <property type="entry name" value="DUF6817"/>
</dbReference>
<feature type="domain" description="DUF6817" evidence="1">
    <location>
        <begin position="8"/>
        <end position="87"/>
    </location>
</feature>
<dbReference type="EMBL" id="JAWDIO010000002">
    <property type="protein sequence ID" value="MDU0355477.1"/>
    <property type="molecule type" value="Genomic_DNA"/>
</dbReference>
<dbReference type="Pfam" id="PF20680">
    <property type="entry name" value="DUF6817"/>
    <property type="match status" value="1"/>
</dbReference>
<dbReference type="Proteomes" id="UP001247805">
    <property type="component" value="Unassembled WGS sequence"/>
</dbReference>
<organism evidence="2 3">
    <name type="scientific">Paraglaciecola aquimarina</name>
    <dbReference type="NCBI Taxonomy" id="1235557"/>
    <lineage>
        <taxon>Bacteria</taxon>
        <taxon>Pseudomonadati</taxon>
        <taxon>Pseudomonadota</taxon>
        <taxon>Gammaproteobacteria</taxon>
        <taxon>Alteromonadales</taxon>
        <taxon>Alteromonadaceae</taxon>
        <taxon>Paraglaciecola</taxon>
    </lineage>
</organism>
<proteinExistence type="predicted"/>
<dbReference type="RefSeq" id="WP_316027014.1">
    <property type="nucleotide sequence ID" value="NZ_JAWDIO010000002.1"/>
</dbReference>
<evidence type="ECO:0000259" key="1">
    <source>
        <dbReference type="Pfam" id="PF20680"/>
    </source>
</evidence>
<gene>
    <name evidence="2" type="ORF">RS130_17620</name>
</gene>
<evidence type="ECO:0000313" key="3">
    <source>
        <dbReference type="Proteomes" id="UP001247805"/>
    </source>
</evidence>
<accession>A0ABU3SZN4</accession>